<protein>
    <recommendedName>
        <fullName evidence="3">Outer membrane lipoprotein carrier protein LolA</fullName>
    </recommendedName>
</protein>
<sequence>MLVLLLGLSVSSPVRADDAGVRAELISLWSKMLASKDLAYRAHMVTTDKKGRKFESTMAVQWPNRFHMKNPDSEMIILPQGTWMNAGGNWMKMPMDMSKMIQQYTPDAIKAGMDGIRAVSFLGESDVNGKNCKQYRYDFDSKVMGIRSTGTATISLDASTGFPVRMETTGEAMGQKSSTVVDYEYDPTIRITAPN</sequence>
<dbReference type="EMBL" id="CP027860">
    <property type="protein sequence ID" value="AVP97825.1"/>
    <property type="molecule type" value="Genomic_DNA"/>
</dbReference>
<evidence type="ECO:0000313" key="1">
    <source>
        <dbReference type="EMBL" id="AVP97825.1"/>
    </source>
</evidence>
<evidence type="ECO:0008006" key="3">
    <source>
        <dbReference type="Google" id="ProtNLM"/>
    </source>
</evidence>
<dbReference type="AlphaFoldDB" id="A0A2P1PSL3"/>
<proteinExistence type="predicted"/>
<gene>
    <name evidence="1" type="ORF">C7S18_11730</name>
</gene>
<dbReference type="Proteomes" id="UP000241074">
    <property type="component" value="Chromosome"/>
</dbReference>
<dbReference type="Gene3D" id="2.50.20.20">
    <property type="match status" value="1"/>
</dbReference>
<accession>A0A2P1PSL3</accession>
<keyword evidence="2" id="KW-1185">Reference proteome</keyword>
<name>A0A2P1PSL3_9GAMM</name>
<reference evidence="1 2" key="2">
    <citation type="submission" date="2018-03" db="EMBL/GenBank/DDBJ databases">
        <authorList>
            <person name="Keele B.F."/>
        </authorList>
    </citation>
    <scope>NUCLEOTIDE SEQUENCE [LARGE SCALE GENOMIC DNA]</scope>
    <source>
        <strain evidence="1 2">D13</strain>
    </source>
</reference>
<organism evidence="1 2">
    <name type="scientific">Ahniella affigens</name>
    <dbReference type="NCBI Taxonomy" id="2021234"/>
    <lineage>
        <taxon>Bacteria</taxon>
        <taxon>Pseudomonadati</taxon>
        <taxon>Pseudomonadota</taxon>
        <taxon>Gammaproteobacteria</taxon>
        <taxon>Lysobacterales</taxon>
        <taxon>Rhodanobacteraceae</taxon>
        <taxon>Ahniella</taxon>
    </lineage>
</organism>
<dbReference type="KEGG" id="xba:C7S18_11730"/>
<evidence type="ECO:0000313" key="2">
    <source>
        <dbReference type="Proteomes" id="UP000241074"/>
    </source>
</evidence>
<reference evidence="1 2" key="1">
    <citation type="submission" date="2018-03" db="EMBL/GenBank/DDBJ databases">
        <title>Ahniella affigens gen. nov., sp. nov., a gammaproteobacterium isolated from sandy soil near a stream.</title>
        <authorList>
            <person name="Ko Y."/>
            <person name="Kim J.-H."/>
        </authorList>
    </citation>
    <scope>NUCLEOTIDE SEQUENCE [LARGE SCALE GENOMIC DNA]</scope>
    <source>
        <strain evidence="1 2">D13</strain>
    </source>
</reference>